<feature type="domain" description="Trs120/TRAPPC9 TPR region" evidence="5">
    <location>
        <begin position="446"/>
        <end position="758"/>
    </location>
</feature>
<comment type="caution">
    <text evidence="9">The sequence shown here is derived from an EMBL/GenBank/DDBJ whole genome shotgun (WGS) entry which is preliminary data.</text>
</comment>
<keyword evidence="10" id="KW-1185">Reference proteome</keyword>
<evidence type="ECO:0000259" key="7">
    <source>
        <dbReference type="Pfam" id="PF26282"/>
    </source>
</evidence>
<evidence type="ECO:0000313" key="10">
    <source>
        <dbReference type="Proteomes" id="UP001161017"/>
    </source>
</evidence>
<feature type="domain" description="Trs120/TRAPPC9 N-terminal" evidence="4">
    <location>
        <begin position="6"/>
        <end position="402"/>
    </location>
</feature>
<dbReference type="InterPro" id="IPR058568">
    <property type="entry name" value="Ig_TRAPPC9_Trs120_4th"/>
</dbReference>
<evidence type="ECO:0000259" key="8">
    <source>
        <dbReference type="Pfam" id="PF26283"/>
    </source>
</evidence>
<dbReference type="PANTHER" id="PTHR21512">
    <property type="entry name" value="TRAFFICKING PROTEIN PARTICLE COMPLEX SUBUNIT 9"/>
    <property type="match status" value="1"/>
</dbReference>
<feature type="compositionally biased region" description="Polar residues" evidence="3">
    <location>
        <begin position="259"/>
        <end position="277"/>
    </location>
</feature>
<comment type="subcellular location">
    <subcellularLocation>
        <location evidence="1">Golgi apparatus</location>
    </subcellularLocation>
</comment>
<evidence type="ECO:0000259" key="5">
    <source>
        <dbReference type="Pfam" id="PF26251"/>
    </source>
</evidence>
<name>A0AA43QX15_9LECA</name>
<evidence type="ECO:0000259" key="6">
    <source>
        <dbReference type="Pfam" id="PF26254"/>
    </source>
</evidence>
<feature type="region of interest" description="Disordered" evidence="3">
    <location>
        <begin position="1130"/>
        <end position="1157"/>
    </location>
</feature>
<dbReference type="GO" id="GO:0005802">
    <property type="term" value="C:trans-Golgi network"/>
    <property type="evidence" value="ECO:0007669"/>
    <property type="project" value="TreeGrafter"/>
</dbReference>
<dbReference type="InterPro" id="IPR013935">
    <property type="entry name" value="Trs120_TRAPPC9"/>
</dbReference>
<evidence type="ECO:0008006" key="11">
    <source>
        <dbReference type="Google" id="ProtNLM"/>
    </source>
</evidence>
<sequence length="1480" mass="161624">MGLDALSFTVPARVKVLVIPVGHVKQSRLGAFVRRLQQQNVIRLGDISPDGRADENMFSPLAFPDGLVHYDISTSFSDSSSPNLVPFEIYRIPLVIIGVADAREIHAVQKRQSDRSEDLEDDASTLEDLSIGLGRLQDDYPSALVHQLFLFDREPPTAKLPNSFIAVPPKELSRSTTIKTIMCDVAALLLAEMASYARTLQSSSTVETPRAKATNQANGVGSALPAHMQDSSRPASVAERPRSASPAIDLRHGHRMSMPVQSSSFADENDPNSTSGAASPPSRVRTPPNGTEVPELETITKSPIRNSSLDRVRAISHDRHSDGFGPNSAGERERNRGKARINTVIGALYLLAGRWPDAIKELTNGVASARAGSDYVWQAKAMDYLLVCLLMCAWAGMQFRIPDVLQPVVERPSSKSAKHSPSNSQLENSVAKSTDEEKRSATLQALATTLPDMLHNILNLYSRAYTFTDDKIPALSYSQSTIRCAKLLNALEVSHRLNDDVLRHIVTGAQMPPPSTKVSNSVSYPSKSDIASLLMGACPIAGGDSWSADERIATLAAIAALLSELGCHRKKALIMKDILSSLTPALVQARKAGAAEMGLHPAASLSALDTHIDRGSSITSSLGSDNVEKGIRAFLHLLCQSFGIIEPTSPGNGTTPPNPIDQGMVESAVLAALQQATNKFYGPQELKYDILRACINVCEALPDLNGVLHYSSVLLRIAGSGMAPSPQSSSGYPDLEMEEQLRLANNVSRSLSAAQHLGLAATETNYWDGFLVRGIDLDATHSSNSLITHAKPELEIAQALNNNVKKNPFIHNPFAKKPAASVEPVLVAGEVVSFNIVLQNLYDFDMVVDSIKPVSDRASLVSPSQQPVVVGPYRTQTIPVSAIPKSSGVLKITGCQVKVRGCKERLFPIFSQPWALHADAKGRNLQPHDHKIIGEQLAGANTSEKKKSARPFCGPVAASLSIKIIERQPQLFVKYLSQPQAFIMLLNGERKTFSITVQNASVDVSSDLVLISFTDSTTTHMQQALASKELSAHELYEFELSGTMQPAIQRKGSCSIDRLSIDPAGEMSLDLEVFGKSGLTSGNIYIDYGFLGKRRSDIEDKFYTRQLSVPVSFSVNESLELTRVDIIPLPSPFETTNRPSNGRRSEKRSRDEDAKTNTFSNIVDNKLDPDTPHCLLLLDLRNSWHSMLTLTLKVDLLTTSSPTNSVSIENNIASGATQRIPIPLPRIYLSQDTIHSPIPSLDPANKRQFVVSINSKTSPEAERLARETFWYREEILKRLDAKWTDTADTGRTGLADLRRGMQITPHMISALKLDDVAIDMSLVQADQHGQEISSPSPQIVHQIASDKYIVPTSRFMTLRTTLYNRSSLPIQPLLRLQPILANQAQDVALDLHRKLLVNGTLQQPVSILQPKETVIVDTSFLVLAKGTYDWGATVEEISLAKGEKEMVGARKRARTGEMDLTIEHQGRRVWNAERKCTIIA</sequence>
<keyword evidence="2" id="KW-0333">Golgi apparatus</keyword>
<feature type="compositionally biased region" description="Polar residues" evidence="3">
    <location>
        <begin position="202"/>
        <end position="219"/>
    </location>
</feature>
<evidence type="ECO:0000313" key="9">
    <source>
        <dbReference type="EMBL" id="MDI1492503.1"/>
    </source>
</evidence>
<dbReference type="InterPro" id="IPR058563">
    <property type="entry name" value="Trs120_TRAPPC9_N"/>
</dbReference>
<dbReference type="InterPro" id="IPR058564">
    <property type="entry name" value="TPR_TRAPPC9_Trs120"/>
</dbReference>
<feature type="domain" description="Trs120/TRAPPC9 first Ig-like" evidence="6">
    <location>
        <begin position="772"/>
        <end position="966"/>
    </location>
</feature>
<feature type="region of interest" description="Disordered" evidence="3">
    <location>
        <begin position="412"/>
        <end position="434"/>
    </location>
</feature>
<dbReference type="InterPro" id="IPR058565">
    <property type="entry name" value="Ig_TRAPPC9_Trs120_1st"/>
</dbReference>
<evidence type="ECO:0000259" key="4">
    <source>
        <dbReference type="Pfam" id="PF08626"/>
    </source>
</evidence>
<gene>
    <name evidence="9" type="ORF">OHK93_003717</name>
</gene>
<feature type="domain" description="Trs120/TRAPPC9 third Ig-like" evidence="7">
    <location>
        <begin position="1119"/>
        <end position="1312"/>
    </location>
</feature>
<accession>A0AA43QX15</accession>
<organism evidence="9 10">
    <name type="scientific">Ramalina farinacea</name>
    <dbReference type="NCBI Taxonomy" id="258253"/>
    <lineage>
        <taxon>Eukaryota</taxon>
        <taxon>Fungi</taxon>
        <taxon>Dikarya</taxon>
        <taxon>Ascomycota</taxon>
        <taxon>Pezizomycotina</taxon>
        <taxon>Lecanoromycetes</taxon>
        <taxon>OSLEUM clade</taxon>
        <taxon>Lecanoromycetidae</taxon>
        <taxon>Lecanorales</taxon>
        <taxon>Lecanorineae</taxon>
        <taxon>Ramalinaceae</taxon>
        <taxon>Ramalina</taxon>
    </lineage>
</organism>
<dbReference type="EMBL" id="JAPUFD010000019">
    <property type="protein sequence ID" value="MDI1492503.1"/>
    <property type="molecule type" value="Genomic_DNA"/>
</dbReference>
<feature type="region of interest" description="Disordered" evidence="3">
    <location>
        <begin position="317"/>
        <end position="336"/>
    </location>
</feature>
<dbReference type="Pfam" id="PF26282">
    <property type="entry name" value="Ig_TRAPPC9-Trs120_3rd"/>
    <property type="match status" value="1"/>
</dbReference>
<evidence type="ECO:0000256" key="1">
    <source>
        <dbReference type="ARBA" id="ARBA00004555"/>
    </source>
</evidence>
<dbReference type="InterPro" id="IPR058567">
    <property type="entry name" value="Ig_TRAPPC9_Trs120_3rd"/>
</dbReference>
<dbReference type="Pfam" id="PF26280">
    <property type="entry name" value="Ig_TRAPPC9-Trs120_2nd"/>
    <property type="match status" value="1"/>
</dbReference>
<dbReference type="Pfam" id="PF08626">
    <property type="entry name" value="TRAPPC9-Trs120"/>
    <property type="match status" value="1"/>
</dbReference>
<feature type="domain" description="Trs120/TRAPPC9 fourth Ig-like" evidence="8">
    <location>
        <begin position="1319"/>
        <end position="1480"/>
    </location>
</feature>
<dbReference type="Proteomes" id="UP001161017">
    <property type="component" value="Unassembled WGS sequence"/>
</dbReference>
<feature type="region of interest" description="Disordered" evidence="3">
    <location>
        <begin position="202"/>
        <end position="299"/>
    </location>
</feature>
<protein>
    <recommendedName>
        <fullName evidence="11">Hypercellular protein-like protein HypA</fullName>
    </recommendedName>
</protein>
<dbReference type="PANTHER" id="PTHR21512:SF5">
    <property type="entry name" value="TRAFFICKING PROTEIN PARTICLE COMPLEX SUBUNIT 9"/>
    <property type="match status" value="1"/>
</dbReference>
<evidence type="ECO:0000256" key="3">
    <source>
        <dbReference type="SAM" id="MobiDB-lite"/>
    </source>
</evidence>
<evidence type="ECO:0000256" key="2">
    <source>
        <dbReference type="ARBA" id="ARBA00023034"/>
    </source>
</evidence>
<dbReference type="Pfam" id="PF26251">
    <property type="entry name" value="TPR_TRAPPC9-Trs120"/>
    <property type="match status" value="1"/>
</dbReference>
<reference evidence="9" key="1">
    <citation type="journal article" date="2023" name="Genome Biol. Evol.">
        <title>First Whole Genome Sequence and Flow Cytometry Genome Size Data for the Lichen-Forming Fungus Ramalina farinacea (Ascomycota).</title>
        <authorList>
            <person name="Llewellyn T."/>
            <person name="Mian S."/>
            <person name="Hill R."/>
            <person name="Leitch I.J."/>
            <person name="Gaya E."/>
        </authorList>
    </citation>
    <scope>NUCLEOTIDE SEQUENCE</scope>
    <source>
        <strain evidence="9">LIQ254RAFAR</strain>
    </source>
</reference>
<feature type="compositionally biased region" description="Polar residues" evidence="3">
    <location>
        <begin position="1133"/>
        <end position="1142"/>
    </location>
</feature>
<dbReference type="Pfam" id="PF26283">
    <property type="entry name" value="Ig_TRAPPC9-Trs120_4th"/>
    <property type="match status" value="1"/>
</dbReference>
<proteinExistence type="predicted"/>
<dbReference type="Pfam" id="PF26254">
    <property type="entry name" value="Ig_TRAPPC9-Trs120_1st"/>
    <property type="match status" value="1"/>
</dbReference>